<evidence type="ECO:0000313" key="2">
    <source>
        <dbReference type="EMBL" id="MFG1255316.1"/>
    </source>
</evidence>
<comment type="caution">
    <text evidence="2">The sequence shown here is derived from an EMBL/GenBank/DDBJ whole genome shotgun (WGS) entry which is preliminary data.</text>
</comment>
<dbReference type="Gene3D" id="3.40.190.10">
    <property type="entry name" value="Periplasmic binding protein-like II"/>
    <property type="match status" value="2"/>
</dbReference>
<protein>
    <submittedName>
        <fullName evidence="2">ABC transporter substrate-binding protein</fullName>
    </submittedName>
</protein>
<dbReference type="Proteomes" id="UP001604043">
    <property type="component" value="Unassembled WGS sequence"/>
</dbReference>
<dbReference type="PANTHER" id="PTHR30024:SF42">
    <property type="entry name" value="ALIPHATIC SULFONATES-BINDING PROTEIN-RELATED"/>
    <property type="match status" value="1"/>
</dbReference>
<sequence length="347" mass="37323">MASLFAATSIACAAAEPVTLRVGVCAPTVSVSLAPFAVAEKLGYSERENLRFDFIVAGTSTDCAKYLATRQFDTAQFSIEQIIAMRLQGVRMTTFYTFSQGNVYGIAVPQDSAIKTLSDLKGKRIGVTSMSSVGVLNGRAFLATVGLNPQTDVAFSAAGTGAQAAALLNRGQVDAVSMFDTQFAMIGNAGTPLRLLPLPQEYRAFPTTGFVALESTLRDKRAALEALGRLWAMGSEFTQANPEAAVRMAWDYFPQLKPVGTPEEQALANEVAVLKARLANWDLALGGVSDWGESNPAHYAAYVDFLLKWKMIQPGIPPTDLYTNALVPAFNRFDQQAVLKAAADWKK</sequence>
<accession>A0ABW6ZN87</accession>
<organism evidence="2 3">
    <name type="scientific">Xanthobacter aminoxidans</name>
    <dbReference type="NCBI Taxonomy" id="186280"/>
    <lineage>
        <taxon>Bacteria</taxon>
        <taxon>Pseudomonadati</taxon>
        <taxon>Pseudomonadota</taxon>
        <taxon>Alphaproteobacteria</taxon>
        <taxon>Hyphomicrobiales</taxon>
        <taxon>Xanthobacteraceae</taxon>
        <taxon>Xanthobacter</taxon>
    </lineage>
</organism>
<dbReference type="InterPro" id="IPR015168">
    <property type="entry name" value="SsuA/THI5"/>
</dbReference>
<evidence type="ECO:0000259" key="1">
    <source>
        <dbReference type="Pfam" id="PF09084"/>
    </source>
</evidence>
<dbReference type="RefSeq" id="WP_394010238.1">
    <property type="nucleotide sequence ID" value="NZ_JBAFUR010000010.1"/>
</dbReference>
<gene>
    <name evidence="2" type="ORF">V5F30_24105</name>
</gene>
<dbReference type="PANTHER" id="PTHR30024">
    <property type="entry name" value="ALIPHATIC SULFONATES-BINDING PROTEIN-RELATED"/>
    <property type="match status" value="1"/>
</dbReference>
<dbReference type="SUPFAM" id="SSF53850">
    <property type="entry name" value="Periplasmic binding protein-like II"/>
    <property type="match status" value="1"/>
</dbReference>
<proteinExistence type="predicted"/>
<evidence type="ECO:0000313" key="3">
    <source>
        <dbReference type="Proteomes" id="UP001604043"/>
    </source>
</evidence>
<feature type="domain" description="SsuA/THI5-like" evidence="1">
    <location>
        <begin position="33"/>
        <end position="245"/>
    </location>
</feature>
<dbReference type="EMBL" id="JBAFUR010000010">
    <property type="protein sequence ID" value="MFG1255316.1"/>
    <property type="molecule type" value="Genomic_DNA"/>
</dbReference>
<reference evidence="2 3" key="1">
    <citation type="submission" date="2024-02" db="EMBL/GenBank/DDBJ databases">
        <title>Expansion and revision of Xanthobacter and proposal of Roseixanthobacter gen. nov.</title>
        <authorList>
            <person name="Soltysiak M.P.M."/>
            <person name="Jalihal A."/>
            <person name="Ory A."/>
            <person name="Chrisophersen C."/>
            <person name="Lee A.D."/>
            <person name="Boulton J."/>
            <person name="Springer M."/>
        </authorList>
    </citation>
    <scope>NUCLEOTIDE SEQUENCE [LARGE SCALE GENOMIC DNA]</scope>
    <source>
        <strain evidence="2 3">CB5</strain>
    </source>
</reference>
<name>A0ABW6ZN87_9HYPH</name>
<keyword evidence="3" id="KW-1185">Reference proteome</keyword>
<dbReference type="Pfam" id="PF09084">
    <property type="entry name" value="NMT1"/>
    <property type="match status" value="1"/>
</dbReference>